<name>A0ABY6N6R3_9ALTE</name>
<dbReference type="EMBL" id="CP100390">
    <property type="protein sequence ID" value="UZE97672.1"/>
    <property type="molecule type" value="Genomic_DNA"/>
</dbReference>
<evidence type="ECO:0000313" key="2">
    <source>
        <dbReference type="Proteomes" id="UP001163739"/>
    </source>
</evidence>
<gene>
    <name evidence="1" type="ORF">NKI27_08040</name>
</gene>
<sequence length="157" mass="16982">MFALSWKTAEYPSWAISDNKSTEIVLETQCSDRKWTLTDQASTSNDCTAANEGIVACGDMASDLSLSGKPVPDNNYACVSITDAKSAQSIVDLESRLLISVRCLPAVTTQKIEGEDVNVDYIKASVVPYSVATRKVERYSLADKAPAMNNKVCDSDS</sequence>
<dbReference type="RefSeq" id="WP_265049148.1">
    <property type="nucleotide sequence ID" value="NZ_CP100390.1"/>
</dbReference>
<protein>
    <submittedName>
        <fullName evidence="1">Uncharacterized protein</fullName>
    </submittedName>
</protein>
<proteinExistence type="predicted"/>
<reference evidence="1" key="1">
    <citation type="submission" date="2022-06" db="EMBL/GenBank/DDBJ databases">
        <title>Alkalimarinus sp. nov., isolated from gut of a Alitta virens.</title>
        <authorList>
            <person name="Yang A.I."/>
            <person name="Shin N.-R."/>
        </authorList>
    </citation>
    <scope>NUCLEOTIDE SEQUENCE</scope>
    <source>
        <strain evidence="1">A2M4</strain>
    </source>
</reference>
<evidence type="ECO:0000313" key="1">
    <source>
        <dbReference type="EMBL" id="UZE97672.1"/>
    </source>
</evidence>
<dbReference type="Proteomes" id="UP001163739">
    <property type="component" value="Chromosome"/>
</dbReference>
<organism evidence="1 2">
    <name type="scientific">Alkalimarinus alittae</name>
    <dbReference type="NCBI Taxonomy" id="2961619"/>
    <lineage>
        <taxon>Bacteria</taxon>
        <taxon>Pseudomonadati</taxon>
        <taxon>Pseudomonadota</taxon>
        <taxon>Gammaproteobacteria</taxon>
        <taxon>Alteromonadales</taxon>
        <taxon>Alteromonadaceae</taxon>
        <taxon>Alkalimarinus</taxon>
    </lineage>
</organism>
<accession>A0ABY6N6R3</accession>
<keyword evidence="2" id="KW-1185">Reference proteome</keyword>